<feature type="compositionally biased region" description="Low complexity" evidence="1">
    <location>
        <begin position="18"/>
        <end position="37"/>
    </location>
</feature>
<comment type="caution">
    <text evidence="2">The sequence shown here is derived from an EMBL/GenBank/DDBJ whole genome shotgun (WGS) entry which is preliminary data.</text>
</comment>
<organism evidence="2 3">
    <name type="scientific">Nocardiopsis algeriensis</name>
    <dbReference type="NCBI Taxonomy" id="1478215"/>
    <lineage>
        <taxon>Bacteria</taxon>
        <taxon>Bacillati</taxon>
        <taxon>Actinomycetota</taxon>
        <taxon>Actinomycetes</taxon>
        <taxon>Streptosporangiales</taxon>
        <taxon>Nocardiopsidaceae</taxon>
        <taxon>Nocardiopsis</taxon>
    </lineage>
</organism>
<feature type="compositionally biased region" description="Low complexity" evidence="1">
    <location>
        <begin position="310"/>
        <end position="350"/>
    </location>
</feature>
<feature type="region of interest" description="Disordered" evidence="1">
    <location>
        <begin position="1"/>
        <end position="104"/>
    </location>
</feature>
<name>A0A841IS87_9ACTN</name>
<dbReference type="AlphaFoldDB" id="A0A841IS87"/>
<protein>
    <submittedName>
        <fullName evidence="2">Uncharacterized protein</fullName>
    </submittedName>
</protein>
<reference evidence="2 3" key="1">
    <citation type="submission" date="2020-08" db="EMBL/GenBank/DDBJ databases">
        <title>Genomic Encyclopedia of Type Strains, Phase III (KMG-III): the genomes of soil and plant-associated and newly described type strains.</title>
        <authorList>
            <person name="Whitman W."/>
        </authorList>
    </citation>
    <scope>NUCLEOTIDE SEQUENCE [LARGE SCALE GENOMIC DNA]</scope>
    <source>
        <strain evidence="2 3">CECT 8712</strain>
    </source>
</reference>
<sequence>MSERPQAHAEAGRPSGTAPRSLRPASPDASAAPDTPSRPLPLSSAGGEGADAVASPSSGVGQETPAEHDPLAPPLPSSRISGRLSEAAAPAPPDAAPALDRPGKPVLAGAAIAGLLLVAAPFAVTTGVPGLTLQASAPSGGQGPAVGADTAVRGEPAWSGNTSAVGADTVGGQAAGSTAEETGYVPEVREDGGAAPSLPDPGPDGASSAGAGGGDAVETAPVAREEPASDSGPEVTGTAAESGGTGEDGTGEDRTAPDGDGTGDGGQDTAGDGASEETVTAAGEEPAGDPGPEGTAEEGGGAEETGTEGTGTEDSTAEGSTSEGATGEEAPPEAEGAGGAEETAAGAQEASGPQSVESPDPEGGTSVMEDALAQAAADPGPYLAVAGPGCAGSPGSSYRNEGRWDSAEGTASWATRPGGYTQEGCVGTYEAVPVSGDPEHGNGQYAAWTFSPGYAGAVCDLYVHVPDDESPLWIAPGEARYQIFPGLLAEGSAVAVFGFDQSLVRGGWVQVTGFTAPSAEFTVQLTNAGDDPLAGQEHTGAHVAASAVRASCS</sequence>
<evidence type="ECO:0000256" key="1">
    <source>
        <dbReference type="SAM" id="MobiDB-lite"/>
    </source>
</evidence>
<gene>
    <name evidence="2" type="ORF">FHS13_001076</name>
</gene>
<dbReference type="Proteomes" id="UP000536604">
    <property type="component" value="Unassembled WGS sequence"/>
</dbReference>
<dbReference type="RefSeq" id="WP_184288423.1">
    <property type="nucleotide sequence ID" value="NZ_JACHJO010000003.1"/>
</dbReference>
<feature type="region of interest" description="Disordered" evidence="1">
    <location>
        <begin position="131"/>
        <end position="366"/>
    </location>
</feature>
<feature type="compositionally biased region" description="Basic and acidic residues" evidence="1">
    <location>
        <begin position="1"/>
        <end position="11"/>
    </location>
</feature>
<keyword evidence="3" id="KW-1185">Reference proteome</keyword>
<feature type="compositionally biased region" description="Low complexity" evidence="1">
    <location>
        <begin position="280"/>
        <end position="294"/>
    </location>
</feature>
<evidence type="ECO:0000313" key="3">
    <source>
        <dbReference type="Proteomes" id="UP000536604"/>
    </source>
</evidence>
<dbReference type="EMBL" id="JACHJO010000003">
    <property type="protein sequence ID" value="MBB6119141.1"/>
    <property type="molecule type" value="Genomic_DNA"/>
</dbReference>
<evidence type="ECO:0000313" key="2">
    <source>
        <dbReference type="EMBL" id="MBB6119141.1"/>
    </source>
</evidence>
<proteinExistence type="predicted"/>
<accession>A0A841IS87</accession>